<keyword evidence="2" id="KW-1185">Reference proteome</keyword>
<gene>
    <name evidence="1" type="ORF">QBC34DRAFT_91714</name>
</gene>
<sequence>MRLMSPVAVVLSLSPPSSLVAKDSIGSVTEVGDIGSVRQGFQFSGVENHANTDQRCFSVFSVATARATSGFGRALRVSGSASPLSRGRRGTLVRAVRMVNPSEWARLLLWRGDCARRKFPLAANSENRIGPLSERRQKCVSIQSPQREGWRIDADAVIFKRSERCDEARRQILRDVTKEETSPHVPAWCSSTAGSNMQVPA</sequence>
<reference evidence="1" key="2">
    <citation type="submission" date="2023-05" db="EMBL/GenBank/DDBJ databases">
        <authorList>
            <consortium name="Lawrence Berkeley National Laboratory"/>
            <person name="Steindorff A."/>
            <person name="Hensen N."/>
            <person name="Bonometti L."/>
            <person name="Westerberg I."/>
            <person name="Brannstrom I.O."/>
            <person name="Guillou S."/>
            <person name="Cros-Aarteil S."/>
            <person name="Calhoun S."/>
            <person name="Haridas S."/>
            <person name="Kuo A."/>
            <person name="Mondo S."/>
            <person name="Pangilinan J."/>
            <person name="Riley R."/>
            <person name="Labutti K."/>
            <person name="Andreopoulos B."/>
            <person name="Lipzen A."/>
            <person name="Chen C."/>
            <person name="Yanf M."/>
            <person name="Daum C."/>
            <person name="Ng V."/>
            <person name="Clum A."/>
            <person name="Ohm R."/>
            <person name="Martin F."/>
            <person name="Silar P."/>
            <person name="Natvig D."/>
            <person name="Lalanne C."/>
            <person name="Gautier V."/>
            <person name="Ament-Velasquez S.L."/>
            <person name="Kruys A."/>
            <person name="Hutchinson M.I."/>
            <person name="Powell A.J."/>
            <person name="Barry K."/>
            <person name="Miller A.N."/>
            <person name="Grigoriev I.V."/>
            <person name="Debuchy R."/>
            <person name="Gladieux P."/>
            <person name="Thoren M.H."/>
            <person name="Johannesson H."/>
        </authorList>
    </citation>
    <scope>NUCLEOTIDE SEQUENCE</scope>
    <source>
        <strain evidence="1">PSN243</strain>
    </source>
</reference>
<dbReference type="AlphaFoldDB" id="A0AAV9GMS2"/>
<organism evidence="1 2">
    <name type="scientific">Podospora aff. communis PSN243</name>
    <dbReference type="NCBI Taxonomy" id="3040156"/>
    <lineage>
        <taxon>Eukaryota</taxon>
        <taxon>Fungi</taxon>
        <taxon>Dikarya</taxon>
        <taxon>Ascomycota</taxon>
        <taxon>Pezizomycotina</taxon>
        <taxon>Sordariomycetes</taxon>
        <taxon>Sordariomycetidae</taxon>
        <taxon>Sordariales</taxon>
        <taxon>Podosporaceae</taxon>
        <taxon>Podospora</taxon>
    </lineage>
</organism>
<accession>A0AAV9GMS2</accession>
<evidence type="ECO:0000313" key="1">
    <source>
        <dbReference type="EMBL" id="KAK4449492.1"/>
    </source>
</evidence>
<evidence type="ECO:0008006" key="3">
    <source>
        <dbReference type="Google" id="ProtNLM"/>
    </source>
</evidence>
<evidence type="ECO:0000313" key="2">
    <source>
        <dbReference type="Proteomes" id="UP001321760"/>
    </source>
</evidence>
<comment type="caution">
    <text evidence="1">The sequence shown here is derived from an EMBL/GenBank/DDBJ whole genome shotgun (WGS) entry which is preliminary data.</text>
</comment>
<reference evidence="1" key="1">
    <citation type="journal article" date="2023" name="Mol. Phylogenet. Evol.">
        <title>Genome-scale phylogeny and comparative genomics of the fungal order Sordariales.</title>
        <authorList>
            <person name="Hensen N."/>
            <person name="Bonometti L."/>
            <person name="Westerberg I."/>
            <person name="Brannstrom I.O."/>
            <person name="Guillou S."/>
            <person name="Cros-Aarteil S."/>
            <person name="Calhoun S."/>
            <person name="Haridas S."/>
            <person name="Kuo A."/>
            <person name="Mondo S."/>
            <person name="Pangilinan J."/>
            <person name="Riley R."/>
            <person name="LaButti K."/>
            <person name="Andreopoulos B."/>
            <person name="Lipzen A."/>
            <person name="Chen C."/>
            <person name="Yan M."/>
            <person name="Daum C."/>
            <person name="Ng V."/>
            <person name="Clum A."/>
            <person name="Steindorff A."/>
            <person name="Ohm R.A."/>
            <person name="Martin F."/>
            <person name="Silar P."/>
            <person name="Natvig D.O."/>
            <person name="Lalanne C."/>
            <person name="Gautier V."/>
            <person name="Ament-Velasquez S.L."/>
            <person name="Kruys A."/>
            <person name="Hutchinson M.I."/>
            <person name="Powell A.J."/>
            <person name="Barry K."/>
            <person name="Miller A.N."/>
            <person name="Grigoriev I.V."/>
            <person name="Debuchy R."/>
            <person name="Gladieux P."/>
            <person name="Hiltunen Thoren M."/>
            <person name="Johannesson H."/>
        </authorList>
    </citation>
    <scope>NUCLEOTIDE SEQUENCE</scope>
    <source>
        <strain evidence="1">PSN243</strain>
    </source>
</reference>
<protein>
    <recommendedName>
        <fullName evidence="3">Secreted protein</fullName>
    </recommendedName>
</protein>
<dbReference type="EMBL" id="MU865937">
    <property type="protein sequence ID" value="KAK4449492.1"/>
    <property type="molecule type" value="Genomic_DNA"/>
</dbReference>
<name>A0AAV9GMS2_9PEZI</name>
<proteinExistence type="predicted"/>
<dbReference type="Proteomes" id="UP001321760">
    <property type="component" value="Unassembled WGS sequence"/>
</dbReference>